<reference evidence="1" key="1">
    <citation type="submission" date="2021-08" db="EMBL/GenBank/DDBJ databases">
        <title>The first chromosome-level gecko genome reveals the dynamic sex chromosomes of Neotropical dwarf geckos (Sphaerodactylidae: Sphaerodactylus).</title>
        <authorList>
            <person name="Pinto B.J."/>
            <person name="Keating S.E."/>
            <person name="Gamble T."/>
        </authorList>
    </citation>
    <scope>NUCLEOTIDE SEQUENCE</scope>
    <source>
        <strain evidence="1">TG3544</strain>
    </source>
</reference>
<comment type="caution">
    <text evidence="1">The sequence shown here is derived from an EMBL/GenBank/DDBJ whole genome shotgun (WGS) entry which is preliminary data.</text>
</comment>
<sequence>MCLHCYLTEFILSPNAFIADHARKERKADENVEVILLGNKCDNEAERAIPKHRGEKLAWEYGIPFFETSAKNNVNIEHAFSVLAEEILDKELK</sequence>
<organism evidence="1 2">
    <name type="scientific">Sphaerodactylus townsendi</name>
    <dbReference type="NCBI Taxonomy" id="933632"/>
    <lineage>
        <taxon>Eukaryota</taxon>
        <taxon>Metazoa</taxon>
        <taxon>Chordata</taxon>
        <taxon>Craniata</taxon>
        <taxon>Vertebrata</taxon>
        <taxon>Euteleostomi</taxon>
        <taxon>Lepidosauria</taxon>
        <taxon>Squamata</taxon>
        <taxon>Bifurcata</taxon>
        <taxon>Gekkota</taxon>
        <taxon>Sphaerodactylidae</taxon>
        <taxon>Sphaerodactylus</taxon>
    </lineage>
</organism>
<dbReference type="EMBL" id="CM037622">
    <property type="protein sequence ID" value="KAH8003360.1"/>
    <property type="molecule type" value="Genomic_DNA"/>
</dbReference>
<protein>
    <submittedName>
        <fullName evidence="1">Ras- protein Rab-10</fullName>
    </submittedName>
</protein>
<accession>A0ACB8FD93</accession>
<name>A0ACB8FD93_9SAUR</name>
<evidence type="ECO:0000313" key="1">
    <source>
        <dbReference type="EMBL" id="KAH8003360.1"/>
    </source>
</evidence>
<keyword evidence="2" id="KW-1185">Reference proteome</keyword>
<gene>
    <name evidence="1" type="primary">RAB10_3</name>
    <name evidence="1" type="ORF">K3G42_017558</name>
</gene>
<evidence type="ECO:0000313" key="2">
    <source>
        <dbReference type="Proteomes" id="UP000827872"/>
    </source>
</evidence>
<proteinExistence type="predicted"/>
<dbReference type="Proteomes" id="UP000827872">
    <property type="component" value="Linkage Group LG09"/>
</dbReference>